<gene>
    <name evidence="3" type="ORF">FPE_LOCUS15843</name>
</gene>
<dbReference type="EMBL" id="OU503044">
    <property type="protein sequence ID" value="CAI9768413.1"/>
    <property type="molecule type" value="Genomic_DNA"/>
</dbReference>
<reference evidence="3" key="1">
    <citation type="submission" date="2023-05" db="EMBL/GenBank/DDBJ databases">
        <authorList>
            <person name="Huff M."/>
        </authorList>
    </citation>
    <scope>NUCLEOTIDE SEQUENCE</scope>
</reference>
<feature type="transmembrane region" description="Helical" evidence="2">
    <location>
        <begin position="530"/>
        <end position="547"/>
    </location>
</feature>
<keyword evidence="4" id="KW-1185">Reference proteome</keyword>
<evidence type="ECO:0000313" key="4">
    <source>
        <dbReference type="Proteomes" id="UP000834106"/>
    </source>
</evidence>
<dbReference type="AlphaFoldDB" id="A0AAD1ZER3"/>
<dbReference type="PANTHER" id="PTHR34945">
    <property type="entry name" value="2-OXOGLUTARATE (2OG) AND FE(II)-DEPENDENT OXYGENASE SUPERFAMILY PROTEIN"/>
    <property type="match status" value="1"/>
</dbReference>
<proteinExistence type="predicted"/>
<accession>A0AAD1ZER3</accession>
<evidence type="ECO:0000256" key="1">
    <source>
        <dbReference type="SAM" id="MobiDB-lite"/>
    </source>
</evidence>
<sequence length="548" mass="61736">MPARNRLISSSPAASPPPPIPTGKGSRSAVDPALSEYIDKSIHIPELTLPEHVHSIKPLDIDYQLLISMDDDNDSISRLSTSARGLGIFRIFGHGISSEELRSTLVDSEQIFGLPVKCCTNYGDHEKFVWCDDDKEFIEKGKIVLGEQKFQIFRQNMENVAIKLKAIAEELAKVIAPSAINQSPEQVQLGESTMSIYRYHRANIIDRIPSLVEEKCQESCQYTLKLHLLLESGEFCLQSESHSSSFGASNDTIVVTMGKELEEWRDRELKSAGGELLFRPYLQTNHPSFSIEQKWSSCNLNGIQNDSNKRISVVDQILILLLAIFGLPVKCCTNYGDHEKFVWCDDDKEFIEKGKIVLGEQKYQIFRQNMENVAIKLKAIAEELAKVIAPSAVNQSPEQVQLGESTMSIFRYHRANIIDRIPSLVEEKCQESCQYALKLHLLLESGEFCLQSESHSSSFGASNDTIVVTMGKELEEWRERELNSAGGELLFMPYLQTNHPSFSIEQKWSSCNLNGIQNDSNKRISVADQILILLLAVLLYNTFTFVYS</sequence>
<keyword evidence="2" id="KW-1133">Transmembrane helix</keyword>
<keyword evidence="2" id="KW-0812">Transmembrane</keyword>
<protein>
    <submittedName>
        <fullName evidence="3">Uncharacterized protein</fullName>
    </submittedName>
</protein>
<keyword evidence="2" id="KW-0472">Membrane</keyword>
<dbReference type="PANTHER" id="PTHR34945:SF4">
    <property type="entry name" value="2-OXOGLUTARATE (2OG) AND FE(II)-DEPENDENT OXYGENASE SUPERFAMILY PROTEIN"/>
    <property type="match status" value="1"/>
</dbReference>
<organism evidence="3 4">
    <name type="scientific">Fraxinus pennsylvanica</name>
    <dbReference type="NCBI Taxonomy" id="56036"/>
    <lineage>
        <taxon>Eukaryota</taxon>
        <taxon>Viridiplantae</taxon>
        <taxon>Streptophyta</taxon>
        <taxon>Embryophyta</taxon>
        <taxon>Tracheophyta</taxon>
        <taxon>Spermatophyta</taxon>
        <taxon>Magnoliopsida</taxon>
        <taxon>eudicotyledons</taxon>
        <taxon>Gunneridae</taxon>
        <taxon>Pentapetalae</taxon>
        <taxon>asterids</taxon>
        <taxon>lamiids</taxon>
        <taxon>Lamiales</taxon>
        <taxon>Oleaceae</taxon>
        <taxon>Oleeae</taxon>
        <taxon>Fraxinus</taxon>
    </lineage>
</organism>
<dbReference type="Proteomes" id="UP000834106">
    <property type="component" value="Chromosome 9"/>
</dbReference>
<evidence type="ECO:0000313" key="3">
    <source>
        <dbReference type="EMBL" id="CAI9768413.1"/>
    </source>
</evidence>
<name>A0AAD1ZER3_9LAMI</name>
<feature type="region of interest" description="Disordered" evidence="1">
    <location>
        <begin position="1"/>
        <end position="29"/>
    </location>
</feature>
<evidence type="ECO:0000256" key="2">
    <source>
        <dbReference type="SAM" id="Phobius"/>
    </source>
</evidence>